<proteinExistence type="predicted"/>
<protein>
    <submittedName>
        <fullName evidence="1">Uncharacterized protein</fullName>
    </submittedName>
</protein>
<dbReference type="RefSeq" id="WP_176064039.1">
    <property type="nucleotide sequence ID" value="NZ_BJTG01000003.1"/>
</dbReference>
<organism evidence="1 2">
    <name type="scientific">Anaeromyxobacter diazotrophicus</name>
    <dbReference type="NCBI Taxonomy" id="2590199"/>
    <lineage>
        <taxon>Bacteria</taxon>
        <taxon>Pseudomonadati</taxon>
        <taxon>Myxococcota</taxon>
        <taxon>Myxococcia</taxon>
        <taxon>Myxococcales</taxon>
        <taxon>Cystobacterineae</taxon>
        <taxon>Anaeromyxobacteraceae</taxon>
        <taxon>Anaeromyxobacter</taxon>
    </lineage>
</organism>
<dbReference type="AlphaFoldDB" id="A0A7I9VJD6"/>
<evidence type="ECO:0000313" key="1">
    <source>
        <dbReference type="EMBL" id="GEJ56524.1"/>
    </source>
</evidence>
<comment type="caution">
    <text evidence="1">The sequence shown here is derived from an EMBL/GenBank/DDBJ whole genome shotgun (WGS) entry which is preliminary data.</text>
</comment>
<name>A0A7I9VJD6_9BACT</name>
<dbReference type="Proteomes" id="UP000503640">
    <property type="component" value="Unassembled WGS sequence"/>
</dbReference>
<dbReference type="EMBL" id="BJTG01000003">
    <property type="protein sequence ID" value="GEJ56524.1"/>
    <property type="molecule type" value="Genomic_DNA"/>
</dbReference>
<sequence>MDELKVPKRRVPVSLTLAGGGAVRVGLFLTDAGPGRSGDERLGELLEEEGTFLPAVELESGAVAFISRAAVVVAEAAADADAEGAALDDLGFPTEVAVEITLVDGQRLCGHLSYVLPPERARPIDFLNGVGQFLPVHASDGAIIRFVHKRHVRRIDLLER</sequence>
<reference evidence="2" key="1">
    <citation type="journal article" date="2020" name="Appl. Environ. Microbiol.">
        <title>Diazotrophic Anaeromyxobacter Isolates from Soils.</title>
        <authorList>
            <person name="Masuda Y."/>
            <person name="Yamanaka H."/>
            <person name="Xu Z.X."/>
            <person name="Shiratori Y."/>
            <person name="Aono T."/>
            <person name="Amachi S."/>
            <person name="Senoo K."/>
            <person name="Itoh H."/>
        </authorList>
    </citation>
    <scope>NUCLEOTIDE SEQUENCE [LARGE SCALE GENOMIC DNA]</scope>
    <source>
        <strain evidence="2">R267</strain>
    </source>
</reference>
<keyword evidence="2" id="KW-1185">Reference proteome</keyword>
<accession>A0A7I9VJD6</accession>
<gene>
    <name evidence="1" type="ORF">AMYX_12650</name>
</gene>
<evidence type="ECO:0000313" key="2">
    <source>
        <dbReference type="Proteomes" id="UP000503640"/>
    </source>
</evidence>